<accession>A0A7K1GQ03</accession>
<comment type="caution">
    <text evidence="2">The sequence shown here is derived from an EMBL/GenBank/DDBJ whole genome shotgun (WGS) entry which is preliminary data.</text>
</comment>
<dbReference type="OrthoDB" id="1061717at2"/>
<evidence type="ECO:0000256" key="1">
    <source>
        <dbReference type="SAM" id="SignalP"/>
    </source>
</evidence>
<dbReference type="RefSeq" id="WP_155036270.1">
    <property type="nucleotide sequence ID" value="NZ_JAYMMG010000006.1"/>
</dbReference>
<evidence type="ECO:0008006" key="4">
    <source>
        <dbReference type="Google" id="ProtNLM"/>
    </source>
</evidence>
<protein>
    <recommendedName>
        <fullName evidence="4">PorV/PorQ family protein</fullName>
    </recommendedName>
</protein>
<gene>
    <name evidence="2" type="ORF">GJV77_10285</name>
</gene>
<reference evidence="2 3" key="1">
    <citation type="journal article" date="2006" name="Int. J. Syst. Evol. Microbiol.">
        <title>Myroides pelagicus sp. nov., isolated from seawater in Thailand.</title>
        <authorList>
            <person name="Yoon J."/>
            <person name="Maneerat S."/>
            <person name="Kawai F."/>
            <person name="Yokota A."/>
        </authorList>
    </citation>
    <scope>NUCLEOTIDE SEQUENCE [LARGE SCALE GENOMIC DNA]</scope>
    <source>
        <strain evidence="2 3">SM1T</strain>
    </source>
</reference>
<keyword evidence="3" id="KW-1185">Reference proteome</keyword>
<sequence>MNKGIVKTIVLLFLSVITHAQNRPIALIEAPVSPVSMSMGQVSMSRAAEGYVFLNPSAMLASGKHISADYNIGFLPTDESTMTLHTASVAYRYKNSAFFIGGRYFDMGSIDGFGQGEFNEGARKIDLQANTVNIGYAYQWTGALAVYSKVGMASEKMIHTGRAYHLALGAFYTGGLDNLQYSIGAEIGNIGQYVYRDVSKQLSPKLSLGGDISMPTTSTQKITLAMDYSAYFATSGYDFSQQYSLGIDYSFYNRYAVRVGGLFGQGNDALSTGFGISYQSFTLNAAARFGLESTIYNSYMLGLSYAI</sequence>
<evidence type="ECO:0000313" key="2">
    <source>
        <dbReference type="EMBL" id="MTH30284.1"/>
    </source>
</evidence>
<feature type="chain" id="PRO_5029811523" description="PorV/PorQ family protein" evidence="1">
    <location>
        <begin position="21"/>
        <end position="307"/>
    </location>
</feature>
<dbReference type="AlphaFoldDB" id="A0A7K1GQ03"/>
<evidence type="ECO:0000313" key="3">
    <source>
        <dbReference type="Proteomes" id="UP000488936"/>
    </source>
</evidence>
<proteinExistence type="predicted"/>
<dbReference type="Proteomes" id="UP000488936">
    <property type="component" value="Unassembled WGS sequence"/>
</dbReference>
<dbReference type="EMBL" id="WMJY01000022">
    <property type="protein sequence ID" value="MTH30284.1"/>
    <property type="molecule type" value="Genomic_DNA"/>
</dbReference>
<keyword evidence="1" id="KW-0732">Signal</keyword>
<organism evidence="2 3">
    <name type="scientific">Myroides pelagicus</name>
    <dbReference type="NCBI Taxonomy" id="270914"/>
    <lineage>
        <taxon>Bacteria</taxon>
        <taxon>Pseudomonadati</taxon>
        <taxon>Bacteroidota</taxon>
        <taxon>Flavobacteriia</taxon>
        <taxon>Flavobacteriales</taxon>
        <taxon>Flavobacteriaceae</taxon>
        <taxon>Myroides</taxon>
    </lineage>
</organism>
<name>A0A7K1GQ03_9FLAO</name>
<feature type="signal peptide" evidence="1">
    <location>
        <begin position="1"/>
        <end position="20"/>
    </location>
</feature>